<evidence type="ECO:0000259" key="12">
    <source>
        <dbReference type="PROSITE" id="PS50888"/>
    </source>
</evidence>
<evidence type="ECO:0000256" key="9">
    <source>
        <dbReference type="ARBA" id="ARBA00070444"/>
    </source>
</evidence>
<organism evidence="13 14">
    <name type="scientific">Pyrocoelia pectoralis</name>
    <dbReference type="NCBI Taxonomy" id="417401"/>
    <lineage>
        <taxon>Eukaryota</taxon>
        <taxon>Metazoa</taxon>
        <taxon>Ecdysozoa</taxon>
        <taxon>Arthropoda</taxon>
        <taxon>Hexapoda</taxon>
        <taxon>Insecta</taxon>
        <taxon>Pterygota</taxon>
        <taxon>Neoptera</taxon>
        <taxon>Endopterygota</taxon>
        <taxon>Coleoptera</taxon>
        <taxon>Polyphaga</taxon>
        <taxon>Elateriformia</taxon>
        <taxon>Elateroidea</taxon>
        <taxon>Lampyridae</taxon>
        <taxon>Lampyrinae</taxon>
        <taxon>Pyrocoelia</taxon>
    </lineage>
</organism>
<evidence type="ECO:0000256" key="10">
    <source>
        <dbReference type="ARBA" id="ARBA00083368"/>
    </source>
</evidence>
<keyword evidence="3" id="KW-0805">Transcription regulation</keyword>
<keyword evidence="2" id="KW-0678">Repressor</keyword>
<dbReference type="GO" id="GO:0046983">
    <property type="term" value="F:protein dimerization activity"/>
    <property type="evidence" value="ECO:0007669"/>
    <property type="project" value="InterPro"/>
</dbReference>
<reference evidence="13 14" key="1">
    <citation type="journal article" date="2024" name="Insects">
        <title>An Improved Chromosome-Level Genome Assembly of the Firefly Pyrocoelia pectoralis.</title>
        <authorList>
            <person name="Fu X."/>
            <person name="Meyer-Rochow V.B."/>
            <person name="Ballantyne L."/>
            <person name="Zhu X."/>
        </authorList>
    </citation>
    <scope>NUCLEOTIDE SEQUENCE [LARGE SCALE GENOMIC DNA]</scope>
    <source>
        <strain evidence="13">XCY_ONT2</strain>
    </source>
</reference>
<keyword evidence="4" id="KW-0238">DNA-binding</keyword>
<dbReference type="GO" id="GO:0000978">
    <property type="term" value="F:RNA polymerase II cis-regulatory region sequence-specific DNA binding"/>
    <property type="evidence" value="ECO:0007669"/>
    <property type="project" value="TreeGrafter"/>
</dbReference>
<dbReference type="PANTHER" id="PTHR11969">
    <property type="entry name" value="MAX DIMERIZATION, MAD"/>
    <property type="match status" value="1"/>
</dbReference>
<keyword evidence="6" id="KW-0539">Nucleus</keyword>
<comment type="subcellular location">
    <subcellularLocation>
        <location evidence="1">Nucleus</location>
    </subcellularLocation>
</comment>
<evidence type="ECO:0000256" key="1">
    <source>
        <dbReference type="ARBA" id="ARBA00004123"/>
    </source>
</evidence>
<dbReference type="FunFam" id="4.10.280.10:FF:000034">
    <property type="entry name" value="MAX network transcriptional repressor"/>
    <property type="match status" value="1"/>
</dbReference>
<dbReference type="AlphaFoldDB" id="A0AAN7V777"/>
<evidence type="ECO:0000313" key="14">
    <source>
        <dbReference type="Proteomes" id="UP001329430"/>
    </source>
</evidence>
<evidence type="ECO:0000256" key="8">
    <source>
        <dbReference type="ARBA" id="ARBA00062701"/>
    </source>
</evidence>
<dbReference type="PROSITE" id="PS50888">
    <property type="entry name" value="BHLH"/>
    <property type="match status" value="1"/>
</dbReference>
<dbReference type="CDD" id="cd11402">
    <property type="entry name" value="bHLHzip_Mnt"/>
    <property type="match status" value="1"/>
</dbReference>
<comment type="caution">
    <text evidence="13">The sequence shown here is derived from an EMBL/GenBank/DDBJ whole genome shotgun (WGS) entry which is preliminary data.</text>
</comment>
<dbReference type="Proteomes" id="UP001329430">
    <property type="component" value="Chromosome 10"/>
</dbReference>
<name>A0AAN7V777_9COLE</name>
<evidence type="ECO:0000256" key="4">
    <source>
        <dbReference type="ARBA" id="ARBA00023125"/>
    </source>
</evidence>
<feature type="domain" description="BHLH" evidence="12">
    <location>
        <begin position="101"/>
        <end position="153"/>
    </location>
</feature>
<dbReference type="Pfam" id="PF00010">
    <property type="entry name" value="HLH"/>
    <property type="match status" value="1"/>
</dbReference>
<dbReference type="GO" id="GO:0005634">
    <property type="term" value="C:nucleus"/>
    <property type="evidence" value="ECO:0007669"/>
    <property type="project" value="UniProtKB-SubCell"/>
</dbReference>
<dbReference type="PANTHER" id="PTHR11969:SF99">
    <property type="entry name" value="MAX-BINDING PROTEIN MNT"/>
    <property type="match status" value="1"/>
</dbReference>
<proteinExistence type="predicted"/>
<evidence type="ECO:0000313" key="13">
    <source>
        <dbReference type="EMBL" id="KAK5638104.1"/>
    </source>
</evidence>
<evidence type="ECO:0000256" key="5">
    <source>
        <dbReference type="ARBA" id="ARBA00023163"/>
    </source>
</evidence>
<keyword evidence="11" id="KW-0175">Coiled coil</keyword>
<dbReference type="GO" id="GO:0000981">
    <property type="term" value="F:DNA-binding transcription factor activity, RNA polymerase II-specific"/>
    <property type="evidence" value="ECO:0007669"/>
    <property type="project" value="TreeGrafter"/>
</dbReference>
<keyword evidence="5" id="KW-0804">Transcription</keyword>
<dbReference type="SUPFAM" id="SSF47459">
    <property type="entry name" value="HLH, helix-loop-helix DNA-binding domain"/>
    <property type="match status" value="1"/>
</dbReference>
<feature type="coiled-coil region" evidence="11">
    <location>
        <begin position="143"/>
        <end position="184"/>
    </location>
</feature>
<evidence type="ECO:0000256" key="11">
    <source>
        <dbReference type="SAM" id="Coils"/>
    </source>
</evidence>
<dbReference type="InterPro" id="IPR036638">
    <property type="entry name" value="HLH_DNA-bd_sf"/>
</dbReference>
<comment type="subunit">
    <text evidence="8">Efficient DNA binding requires dimerization with another bHLH protein. Binds DNA as a homodimer or a heterodimer with MAX.</text>
</comment>
<evidence type="ECO:0000256" key="2">
    <source>
        <dbReference type="ARBA" id="ARBA00022491"/>
    </source>
</evidence>
<gene>
    <name evidence="13" type="ORF">RI129_012399</name>
</gene>
<evidence type="ECO:0000256" key="3">
    <source>
        <dbReference type="ARBA" id="ARBA00023015"/>
    </source>
</evidence>
<keyword evidence="14" id="KW-1185">Reference proteome</keyword>
<comment type="function">
    <text evidence="7">Binds DNA as a heterodimer with MAX and represses transcription. Binds to the canonical E box sequence 5'-CACGTG-3' and, with higher affinity, to 5'-CACGCG-3'.</text>
</comment>
<dbReference type="EMBL" id="JAVRBK010000010">
    <property type="protein sequence ID" value="KAK5638104.1"/>
    <property type="molecule type" value="Genomic_DNA"/>
</dbReference>
<accession>A0AAN7V777</accession>
<dbReference type="InterPro" id="IPR011598">
    <property type="entry name" value="bHLH_dom"/>
</dbReference>
<evidence type="ECO:0000256" key="7">
    <source>
        <dbReference type="ARBA" id="ARBA00057176"/>
    </source>
</evidence>
<dbReference type="SMART" id="SM00353">
    <property type="entry name" value="HLH"/>
    <property type="match status" value="1"/>
</dbReference>
<sequence>MSLDTLLEAARYLELQELKEQQQQRQAAVAPIVSSNNNPPPLATQPVAIIKPIQETPINNAQPPPPTTRVIQNSFDIINPLVIDEGGEQKRKQPPLVFRSGTREVHNKLEKHRRAHLKECFDFLKKQLPVQADEKKTSNLSILHSALRYIQSLKRKERELEHEMEQLAREKISAQQKLAVLKKEIAVQCDNIDFNVLLPEPVPVTTTANETKLVTTPMERIPSLPKTQNGIKENTIVTNQHQMQTTALSVVPMTSYPVTQGVVLHKVALIPKGIADLTPLTAVSSPVTHFIAAPTQQLNGKVLPVVNAQYVVKPVVVVSSQPSVAPRPS</sequence>
<evidence type="ECO:0000256" key="6">
    <source>
        <dbReference type="ARBA" id="ARBA00023242"/>
    </source>
</evidence>
<dbReference type="Gene3D" id="4.10.280.10">
    <property type="entry name" value="Helix-loop-helix DNA-binding domain"/>
    <property type="match status" value="1"/>
</dbReference>
<protein>
    <recommendedName>
        <fullName evidence="9">Max-binding protein MNT</fullName>
    </recommendedName>
    <alternativeName>
        <fullName evidence="10">Myc antagonist MNT</fullName>
    </alternativeName>
</protein>